<accession>A0AAD4MBB3</accession>
<proteinExistence type="predicted"/>
<name>A0AAD4MBB3_9AGAM</name>
<evidence type="ECO:0000256" key="1">
    <source>
        <dbReference type="SAM" id="MobiDB-lite"/>
    </source>
</evidence>
<evidence type="ECO:0000313" key="2">
    <source>
        <dbReference type="EMBL" id="KAI0307247.1"/>
    </source>
</evidence>
<reference evidence="2" key="1">
    <citation type="journal article" date="2022" name="New Phytol.">
        <title>Evolutionary transition to the ectomycorrhizal habit in the genomes of a hyperdiverse lineage of mushroom-forming fungi.</title>
        <authorList>
            <person name="Looney B."/>
            <person name="Miyauchi S."/>
            <person name="Morin E."/>
            <person name="Drula E."/>
            <person name="Courty P.E."/>
            <person name="Kohler A."/>
            <person name="Kuo A."/>
            <person name="LaButti K."/>
            <person name="Pangilinan J."/>
            <person name="Lipzen A."/>
            <person name="Riley R."/>
            <person name="Andreopoulos W."/>
            <person name="He G."/>
            <person name="Johnson J."/>
            <person name="Nolan M."/>
            <person name="Tritt A."/>
            <person name="Barry K.W."/>
            <person name="Grigoriev I.V."/>
            <person name="Nagy L.G."/>
            <person name="Hibbett D."/>
            <person name="Henrissat B."/>
            <person name="Matheny P.B."/>
            <person name="Labbe J."/>
            <person name="Martin F.M."/>
        </authorList>
    </citation>
    <scope>NUCLEOTIDE SEQUENCE</scope>
    <source>
        <strain evidence="2">BPL690</strain>
    </source>
</reference>
<dbReference type="Proteomes" id="UP001203297">
    <property type="component" value="Unassembled WGS sequence"/>
</dbReference>
<dbReference type="AlphaFoldDB" id="A0AAD4MBB3"/>
<gene>
    <name evidence="2" type="ORF">B0F90DRAFT_1686599</name>
</gene>
<protein>
    <submittedName>
        <fullName evidence="2">Uncharacterized protein</fullName>
    </submittedName>
</protein>
<comment type="caution">
    <text evidence="2">The sequence shown here is derived from an EMBL/GenBank/DDBJ whole genome shotgun (WGS) entry which is preliminary data.</text>
</comment>
<feature type="compositionally biased region" description="Polar residues" evidence="1">
    <location>
        <begin position="23"/>
        <end position="32"/>
    </location>
</feature>
<feature type="region of interest" description="Disordered" evidence="1">
    <location>
        <begin position="23"/>
        <end position="54"/>
    </location>
</feature>
<keyword evidence="3" id="KW-1185">Reference proteome</keyword>
<dbReference type="EMBL" id="WTXG01000002">
    <property type="protein sequence ID" value="KAI0307247.1"/>
    <property type="molecule type" value="Genomic_DNA"/>
</dbReference>
<evidence type="ECO:0000313" key="3">
    <source>
        <dbReference type="Proteomes" id="UP001203297"/>
    </source>
</evidence>
<feature type="region of interest" description="Disordered" evidence="1">
    <location>
        <begin position="59"/>
        <end position="78"/>
    </location>
</feature>
<organism evidence="2 3">
    <name type="scientific">Multifurca ochricompacta</name>
    <dbReference type="NCBI Taxonomy" id="376703"/>
    <lineage>
        <taxon>Eukaryota</taxon>
        <taxon>Fungi</taxon>
        <taxon>Dikarya</taxon>
        <taxon>Basidiomycota</taxon>
        <taxon>Agaricomycotina</taxon>
        <taxon>Agaricomycetes</taxon>
        <taxon>Russulales</taxon>
        <taxon>Russulaceae</taxon>
        <taxon>Multifurca</taxon>
    </lineage>
</organism>
<sequence length="196" mass="21906">AHILNYYESLTYLSRQFDVLASSRTPPNTPTTGLVVHPSPQSSPADDSTINHRAPGPPPWSLRSLVAPHPSPRRSLSSPALIPTLRRRPSIRSPIRAKQQSPLQSLFRRLFFIRLLELVWYALCAAAASLRVDDVWHAPKTVPRGFRRKSVVVENEPSIEGREGTYTPVFQVSSENAFSDSVVKITCFRSGFSFGR</sequence>
<feature type="non-terminal residue" evidence="2">
    <location>
        <position position="1"/>
    </location>
</feature>
<feature type="compositionally biased region" description="Polar residues" evidence="1">
    <location>
        <begin position="39"/>
        <end position="48"/>
    </location>
</feature>